<keyword evidence="2" id="KW-1185">Reference proteome</keyword>
<evidence type="ECO:0000313" key="1">
    <source>
        <dbReference type="EMBL" id="GAV04720.1"/>
    </source>
</evidence>
<organism evidence="1 2">
    <name type="scientific">Ramazzottius varieornatus</name>
    <name type="common">Water bear</name>
    <name type="synonym">Tardigrade</name>
    <dbReference type="NCBI Taxonomy" id="947166"/>
    <lineage>
        <taxon>Eukaryota</taxon>
        <taxon>Metazoa</taxon>
        <taxon>Ecdysozoa</taxon>
        <taxon>Tardigrada</taxon>
        <taxon>Eutardigrada</taxon>
        <taxon>Parachela</taxon>
        <taxon>Hypsibioidea</taxon>
        <taxon>Ramazzottiidae</taxon>
        <taxon>Ramazzottius</taxon>
    </lineage>
</organism>
<reference evidence="1 2" key="1">
    <citation type="journal article" date="2016" name="Nat. Commun.">
        <title>Extremotolerant tardigrade genome and improved radiotolerance of human cultured cells by tardigrade-unique protein.</title>
        <authorList>
            <person name="Hashimoto T."/>
            <person name="Horikawa D.D."/>
            <person name="Saito Y."/>
            <person name="Kuwahara H."/>
            <person name="Kozuka-Hata H."/>
            <person name="Shin-I T."/>
            <person name="Minakuchi Y."/>
            <person name="Ohishi K."/>
            <person name="Motoyama A."/>
            <person name="Aizu T."/>
            <person name="Enomoto A."/>
            <person name="Kondo K."/>
            <person name="Tanaka S."/>
            <person name="Hara Y."/>
            <person name="Koshikawa S."/>
            <person name="Sagara H."/>
            <person name="Miura T."/>
            <person name="Yokobori S."/>
            <person name="Miyagawa K."/>
            <person name="Suzuki Y."/>
            <person name="Kubo T."/>
            <person name="Oyama M."/>
            <person name="Kohara Y."/>
            <person name="Fujiyama A."/>
            <person name="Arakawa K."/>
            <person name="Katayama T."/>
            <person name="Toyoda A."/>
            <person name="Kunieda T."/>
        </authorList>
    </citation>
    <scope>NUCLEOTIDE SEQUENCE [LARGE SCALE GENOMIC DNA]</scope>
    <source>
        <strain evidence="1 2">YOKOZUNA-1</strain>
    </source>
</reference>
<evidence type="ECO:0000313" key="2">
    <source>
        <dbReference type="Proteomes" id="UP000186922"/>
    </source>
</evidence>
<dbReference type="EMBL" id="BDGG01000011">
    <property type="protein sequence ID" value="GAV04720.1"/>
    <property type="molecule type" value="Genomic_DNA"/>
</dbReference>
<dbReference type="AlphaFoldDB" id="A0A1D1VT64"/>
<dbReference type="Proteomes" id="UP000186922">
    <property type="component" value="Unassembled WGS sequence"/>
</dbReference>
<accession>A0A1D1VT64</accession>
<comment type="caution">
    <text evidence="1">The sequence shown here is derived from an EMBL/GenBank/DDBJ whole genome shotgun (WGS) entry which is preliminary data.</text>
</comment>
<proteinExistence type="predicted"/>
<protein>
    <submittedName>
        <fullName evidence="1">Uncharacterized protein</fullName>
    </submittedName>
</protein>
<sequence length="114" mass="12551">MDATRVTANGMTAYSERRLKARHRGVAAQATFLLAAIREQATWQWTGRSMEIGPHIEQIDSEIGQPTQDVTSQYAYCQMDGFHFIPLNMTPLGLTRPVATKNECLGDVAAAIIA</sequence>
<gene>
    <name evidence="1" type="primary">RvY_14955-1</name>
    <name evidence="1" type="synonym">RvY_14955.1</name>
    <name evidence="1" type="ORF">RvY_14955</name>
</gene>
<name>A0A1D1VT64_RAMVA</name>